<feature type="region of interest" description="Disordered" evidence="1">
    <location>
        <begin position="56"/>
        <end position="89"/>
    </location>
</feature>
<feature type="region of interest" description="Disordered" evidence="1">
    <location>
        <begin position="498"/>
        <end position="554"/>
    </location>
</feature>
<feature type="compositionally biased region" description="Basic and acidic residues" evidence="1">
    <location>
        <begin position="240"/>
        <end position="256"/>
    </location>
</feature>
<accession>A0A9P0BFH2</accession>
<feature type="compositionally biased region" description="Basic residues" evidence="1">
    <location>
        <begin position="360"/>
        <end position="371"/>
    </location>
</feature>
<feature type="region of interest" description="Disordered" evidence="1">
    <location>
        <begin position="404"/>
        <end position="438"/>
    </location>
</feature>
<name>A0A9P0BFH2_BRAAE</name>
<dbReference type="EMBL" id="OV121139">
    <property type="protein sequence ID" value="CAH0562049.1"/>
    <property type="molecule type" value="Genomic_DNA"/>
</dbReference>
<sequence>MFSLNAFLEDFNFQTFTAINEELKESSQIISNEIEDFLKDCKHIQSQVGTGKYVPLSETNRREKENEPQNEQVEKKTSGRQSRHTPLQVKTADLFDVKKNKIVKESETRESSTASNEIAMVKIKKEKEDMPAPTLPAPRKKKIKTEPPEQPVTRSTRSKAKKVMETIKIKKEPVRKDSDVIMENTPVPVVDITEDESDLESSKTKAGRKTRTKTKAAANSKQSETSTRSTRTKTRAQQNCKRERDPAEEGNQEIKKSRSTSSTREEIIQSPLSNTSIQTEYEDAVSTVENNTNATYVATNNTVDTNSTYVASTDNANKTNTPSNNINTTVVIPNPSVIQNAAGQQDDLMTDDDSDIEIKKRPKAKPKSKKKSSGDVKTIFNPFEPSPVKKKVEAFEKLGESSGIPVSNKFKGKRDVSGLKSGSVKETSRLYTPTTTSRVVPGAVKEASKTYTPTASKFVPKVCSTTKINKGVSGMSGNESILSGKTVSEVKATQAEYRERKRREAEALKKKEELRKKREEAQIKAQENKEREKQRFMEQQRLKEERTKQVKAEKEEKINKMKEEHERKRLQAKEKAVAIKQAKEKEEALRAEEKRKAQLLEQKAKAKLNLPKYMTTPAPLLPTEDCYDSDDERSKKKIQISWCSYQNIKESQIVMHIVGEACKNTFFCRQAITPDLQDIFGTMESHKLKRTSSAVWRKPPRYTLMPTIQDETTIHDEFDDDDDY</sequence>
<feature type="region of interest" description="Disordered" evidence="1">
    <location>
        <begin position="191"/>
        <end position="276"/>
    </location>
</feature>
<gene>
    <name evidence="2" type="ORF">MELIAE_LOCUS11286</name>
</gene>
<evidence type="ECO:0000313" key="3">
    <source>
        <dbReference type="Proteomes" id="UP001154078"/>
    </source>
</evidence>
<organism evidence="2 3">
    <name type="scientific">Brassicogethes aeneus</name>
    <name type="common">Rape pollen beetle</name>
    <name type="synonym">Meligethes aeneus</name>
    <dbReference type="NCBI Taxonomy" id="1431903"/>
    <lineage>
        <taxon>Eukaryota</taxon>
        <taxon>Metazoa</taxon>
        <taxon>Ecdysozoa</taxon>
        <taxon>Arthropoda</taxon>
        <taxon>Hexapoda</taxon>
        <taxon>Insecta</taxon>
        <taxon>Pterygota</taxon>
        <taxon>Neoptera</taxon>
        <taxon>Endopterygota</taxon>
        <taxon>Coleoptera</taxon>
        <taxon>Polyphaga</taxon>
        <taxon>Cucujiformia</taxon>
        <taxon>Nitidulidae</taxon>
        <taxon>Meligethinae</taxon>
        <taxon>Brassicogethes</taxon>
    </lineage>
</organism>
<keyword evidence="3" id="KW-1185">Reference proteome</keyword>
<feature type="compositionally biased region" description="Polar residues" evidence="1">
    <location>
        <begin position="429"/>
        <end position="438"/>
    </location>
</feature>
<feature type="compositionally biased region" description="Basic residues" evidence="1">
    <location>
        <begin position="205"/>
        <end position="214"/>
    </location>
</feature>
<dbReference type="Proteomes" id="UP001154078">
    <property type="component" value="Chromosome 8"/>
</dbReference>
<feature type="region of interest" description="Disordered" evidence="1">
    <location>
        <begin position="343"/>
        <end position="383"/>
    </location>
</feature>
<evidence type="ECO:0000313" key="2">
    <source>
        <dbReference type="EMBL" id="CAH0562049.1"/>
    </source>
</evidence>
<dbReference type="OrthoDB" id="6123at2759"/>
<protein>
    <submittedName>
        <fullName evidence="2">Uncharacterized protein</fullName>
    </submittedName>
</protein>
<reference evidence="2" key="1">
    <citation type="submission" date="2021-12" db="EMBL/GenBank/DDBJ databases">
        <authorList>
            <person name="King R."/>
        </authorList>
    </citation>
    <scope>NUCLEOTIDE SEQUENCE</scope>
</reference>
<feature type="region of interest" description="Disordered" evidence="1">
    <location>
        <begin position="105"/>
        <end position="162"/>
    </location>
</feature>
<dbReference type="AlphaFoldDB" id="A0A9P0BFH2"/>
<feature type="compositionally biased region" description="Basic and acidic residues" evidence="1">
    <location>
        <begin position="59"/>
        <end position="77"/>
    </location>
</feature>
<feature type="compositionally biased region" description="Low complexity" evidence="1">
    <location>
        <begin position="215"/>
        <end position="229"/>
    </location>
</feature>
<evidence type="ECO:0000256" key="1">
    <source>
        <dbReference type="SAM" id="MobiDB-lite"/>
    </source>
</evidence>
<proteinExistence type="predicted"/>